<dbReference type="KEGG" id="prr:AT705_22770"/>
<organism evidence="4 5">
    <name type="scientific">Pseudoalteromonas rubra</name>
    <dbReference type="NCBI Taxonomy" id="43658"/>
    <lineage>
        <taxon>Bacteria</taxon>
        <taxon>Pseudomonadati</taxon>
        <taxon>Pseudomonadota</taxon>
        <taxon>Gammaproteobacteria</taxon>
        <taxon>Alteromonadales</taxon>
        <taxon>Pseudoalteromonadaceae</taxon>
        <taxon>Pseudoalteromonas</taxon>
    </lineage>
</organism>
<name>A0A0U3IR02_9GAMM</name>
<gene>
    <name evidence="4" type="ORF">AT705_22770</name>
</gene>
<dbReference type="Proteomes" id="UP000069015">
    <property type="component" value="Chromosome 2"/>
</dbReference>
<feature type="domain" description="Response regulatory" evidence="3">
    <location>
        <begin position="2"/>
        <end position="119"/>
    </location>
</feature>
<dbReference type="PANTHER" id="PTHR44591:SF3">
    <property type="entry name" value="RESPONSE REGULATORY DOMAIN-CONTAINING PROTEIN"/>
    <property type="match status" value="1"/>
</dbReference>
<dbReference type="EMBL" id="CP013612">
    <property type="protein sequence ID" value="ALU45756.1"/>
    <property type="molecule type" value="Genomic_DNA"/>
</dbReference>
<dbReference type="InterPro" id="IPR001789">
    <property type="entry name" value="Sig_transdc_resp-reg_receiver"/>
</dbReference>
<dbReference type="GO" id="GO:0000160">
    <property type="term" value="P:phosphorelay signal transduction system"/>
    <property type="evidence" value="ECO:0007669"/>
    <property type="project" value="InterPro"/>
</dbReference>
<dbReference type="PANTHER" id="PTHR44591">
    <property type="entry name" value="STRESS RESPONSE REGULATOR PROTEIN 1"/>
    <property type="match status" value="1"/>
</dbReference>
<evidence type="ECO:0000313" key="5">
    <source>
        <dbReference type="Proteomes" id="UP000069015"/>
    </source>
</evidence>
<dbReference type="Pfam" id="PF00072">
    <property type="entry name" value="Response_reg"/>
    <property type="match status" value="1"/>
</dbReference>
<evidence type="ECO:0000256" key="1">
    <source>
        <dbReference type="ARBA" id="ARBA00022553"/>
    </source>
</evidence>
<evidence type="ECO:0000259" key="3">
    <source>
        <dbReference type="PROSITE" id="PS50110"/>
    </source>
</evidence>
<dbReference type="SUPFAM" id="SSF52172">
    <property type="entry name" value="CheY-like"/>
    <property type="match status" value="1"/>
</dbReference>
<dbReference type="AlphaFoldDB" id="A0A0U3IR02"/>
<dbReference type="Gene3D" id="3.40.50.2300">
    <property type="match status" value="1"/>
</dbReference>
<feature type="modified residue" description="4-aspartylphosphate" evidence="2">
    <location>
        <position position="52"/>
    </location>
</feature>
<accession>A0A0U3IR02</accession>
<evidence type="ECO:0000313" key="4">
    <source>
        <dbReference type="EMBL" id="ALU45756.1"/>
    </source>
</evidence>
<dbReference type="SMART" id="SM00448">
    <property type="entry name" value="REC"/>
    <property type="match status" value="1"/>
</dbReference>
<keyword evidence="1 2" id="KW-0597">Phosphoprotein</keyword>
<dbReference type="InterPro" id="IPR050595">
    <property type="entry name" value="Bact_response_regulator"/>
</dbReference>
<proteinExistence type="predicted"/>
<reference evidence="4 5" key="1">
    <citation type="submission" date="2015-12" db="EMBL/GenBank/DDBJ databases">
        <title>Complete genome sequence of Pseudoalteromonas rubra SCSIO 6842, harboring a conjugative plasmid.</title>
        <authorList>
            <person name="Li B."/>
            <person name="Wang X."/>
        </authorList>
    </citation>
    <scope>NUCLEOTIDE SEQUENCE [LARGE SCALE GENOMIC DNA]</scope>
    <source>
        <strain evidence="4 5">SCSIO 6842</strain>
    </source>
</reference>
<dbReference type="InterPro" id="IPR011006">
    <property type="entry name" value="CheY-like_superfamily"/>
</dbReference>
<evidence type="ECO:0000256" key="2">
    <source>
        <dbReference type="PROSITE-ProRule" id="PRU00169"/>
    </source>
</evidence>
<dbReference type="PROSITE" id="PS50110">
    <property type="entry name" value="RESPONSE_REGULATORY"/>
    <property type="match status" value="1"/>
</dbReference>
<protein>
    <submittedName>
        <fullName evidence="4">Two-component system response regulator</fullName>
    </submittedName>
</protein>
<dbReference type="RefSeq" id="WP_058798611.1">
    <property type="nucleotide sequence ID" value="NZ_CP013612.1"/>
</dbReference>
<sequence>MKILVVDDMGSMRHVMIGMLRRLGFTDIDEATDGKRALELLEEKPYQLVISDLNMPHIDGLALLHEIRTRPALKNLKLVMVTCENGRERVQQVLLEKVDGFIIKPFSMATLEKQFKKLHLLELIE</sequence>